<proteinExistence type="predicted"/>
<comment type="caution">
    <text evidence="1">The sequence shown here is derived from an EMBL/GenBank/DDBJ whole genome shotgun (WGS) entry which is preliminary data.</text>
</comment>
<dbReference type="EMBL" id="JAAMPC010000008">
    <property type="protein sequence ID" value="KAG2298916.1"/>
    <property type="molecule type" value="Genomic_DNA"/>
</dbReference>
<evidence type="ECO:0000313" key="1">
    <source>
        <dbReference type="EMBL" id="KAG2298916.1"/>
    </source>
</evidence>
<sequence length="125" mass="13858">MITVSGLQHLIEILVLSYERGMTRSVDYLEALLTLAGSRKTRREPRRWGTTPAAKEILTTVDPEYLDPSSHDDEGEAQSRSRSFAAALLVGEEQSRVKAVVKSFVLADDYGGGARPMEHELSHDD</sequence>
<evidence type="ECO:0000313" key="2">
    <source>
        <dbReference type="Proteomes" id="UP000886595"/>
    </source>
</evidence>
<dbReference type="AlphaFoldDB" id="A0A8X7S3K4"/>
<dbReference type="Proteomes" id="UP000886595">
    <property type="component" value="Unassembled WGS sequence"/>
</dbReference>
<protein>
    <submittedName>
        <fullName evidence="1">Uncharacterized protein</fullName>
    </submittedName>
</protein>
<reference evidence="1 2" key="1">
    <citation type="submission" date="2020-02" db="EMBL/GenBank/DDBJ databases">
        <authorList>
            <person name="Ma Q."/>
            <person name="Huang Y."/>
            <person name="Song X."/>
            <person name="Pei D."/>
        </authorList>
    </citation>
    <scope>NUCLEOTIDE SEQUENCE [LARGE SCALE GENOMIC DNA]</scope>
    <source>
        <strain evidence="1">Sxm20200214</strain>
        <tissue evidence="1">Leaf</tissue>
    </source>
</reference>
<gene>
    <name evidence="1" type="ORF">Bca52824_035388</name>
</gene>
<accession>A0A8X7S3K4</accession>
<keyword evidence="2" id="KW-1185">Reference proteome</keyword>
<name>A0A8X7S3K4_BRACI</name>
<organism evidence="1 2">
    <name type="scientific">Brassica carinata</name>
    <name type="common">Ethiopian mustard</name>
    <name type="synonym">Abyssinian cabbage</name>
    <dbReference type="NCBI Taxonomy" id="52824"/>
    <lineage>
        <taxon>Eukaryota</taxon>
        <taxon>Viridiplantae</taxon>
        <taxon>Streptophyta</taxon>
        <taxon>Embryophyta</taxon>
        <taxon>Tracheophyta</taxon>
        <taxon>Spermatophyta</taxon>
        <taxon>Magnoliopsida</taxon>
        <taxon>eudicotyledons</taxon>
        <taxon>Gunneridae</taxon>
        <taxon>Pentapetalae</taxon>
        <taxon>rosids</taxon>
        <taxon>malvids</taxon>
        <taxon>Brassicales</taxon>
        <taxon>Brassicaceae</taxon>
        <taxon>Brassiceae</taxon>
        <taxon>Brassica</taxon>
    </lineage>
</organism>